<keyword evidence="2" id="KW-0614">Plasmid</keyword>
<dbReference type="KEGG" id="etr:ETAE_p046"/>
<evidence type="ECO:0000313" key="3">
    <source>
        <dbReference type="Proteomes" id="UP000002634"/>
    </source>
</evidence>
<protein>
    <recommendedName>
        <fullName evidence="4">DUF304 domain-containing protein</fullName>
    </recommendedName>
</protein>
<feature type="transmembrane region" description="Helical" evidence="1">
    <location>
        <begin position="31"/>
        <end position="64"/>
    </location>
</feature>
<geneLocation type="plasmid" evidence="2 3">
    <name>pEIB202</name>
</geneLocation>
<keyword evidence="1" id="KW-0472">Membrane</keyword>
<evidence type="ECO:0000313" key="2">
    <source>
        <dbReference type="EMBL" id="ACY86429.1"/>
    </source>
</evidence>
<evidence type="ECO:0008006" key="4">
    <source>
        <dbReference type="Google" id="ProtNLM"/>
    </source>
</evidence>
<dbReference type="RefSeq" id="WP_012850386.1">
    <property type="nucleotide sequence ID" value="NC_013509.1"/>
</dbReference>
<keyword evidence="3" id="KW-1185">Reference proteome</keyword>
<accession>A0AAU8P8Y4</accession>
<dbReference type="AlphaFoldDB" id="A0AAU8P8Y4"/>
<sequence>MNDASMESAAIEGAAFNQYRLSWLAYLRPLVLFGVMLFLAFLLGGIHVAVIYAGVALAVAVLVYKIMVLRSVVLFVNDEGVWVYSGVLPWSKGIGGVRWRDVEDARYNPGFLGWALKSYTVRVGHRFTRGNEIVLPSVKQGDKAVEQINALHGSYLRNGGGQ</sequence>
<evidence type="ECO:0000256" key="1">
    <source>
        <dbReference type="SAM" id="Phobius"/>
    </source>
</evidence>
<gene>
    <name evidence="2" type="ordered locus">ETAE_p046</name>
</gene>
<keyword evidence="1" id="KW-1133">Transmembrane helix</keyword>
<dbReference type="EMBL" id="CP001136">
    <property type="protein sequence ID" value="ACY86429.1"/>
    <property type="molecule type" value="Genomic_DNA"/>
</dbReference>
<keyword evidence="1" id="KW-0812">Transmembrane</keyword>
<name>A0AAU8P8Y4_EDWPI</name>
<reference evidence="2 3" key="1">
    <citation type="journal article" date="2009" name="PLoS ONE">
        <title>Genome sequence of the versatile fish pathogen Edwardsiella tarda provides insights into its adaptation to broad host ranges and intracellular niches.</title>
        <authorList>
            <person name="Wang Q."/>
            <person name="Yang M."/>
            <person name="Xiao J."/>
            <person name="Wu H."/>
            <person name="Wang X."/>
            <person name="Lv Y."/>
            <person name="Xu L."/>
            <person name="Zheng H."/>
            <person name="Wang S."/>
            <person name="Zhao G."/>
            <person name="Liu Q."/>
            <person name="Zhang Y."/>
        </authorList>
    </citation>
    <scope>NUCLEOTIDE SEQUENCE [LARGE SCALE GENOMIC DNA]</scope>
    <source>
        <strain evidence="3">EIB202 / CCTCC M208068</strain>
    </source>
</reference>
<dbReference type="Proteomes" id="UP000002634">
    <property type="component" value="Plasmid pEIB202"/>
</dbReference>
<proteinExistence type="predicted"/>
<organism evidence="2 3">
    <name type="scientific">Edwardsiella piscicida</name>
    <dbReference type="NCBI Taxonomy" id="1263550"/>
    <lineage>
        <taxon>Bacteria</taxon>
        <taxon>Pseudomonadati</taxon>
        <taxon>Pseudomonadota</taxon>
        <taxon>Gammaproteobacteria</taxon>
        <taxon>Enterobacterales</taxon>
        <taxon>Hafniaceae</taxon>
        <taxon>Edwardsiella</taxon>
    </lineage>
</organism>